<keyword evidence="3" id="KW-1185">Reference proteome</keyword>
<sequence length="419" mass="46805">MAPDVYTISFVLEKIHRTLPQNFALSLRFEGHDWCSVGHFDDEDLPIGFVFTTILSSFNNSDKFNVEINVSNKSAFLACLQFPKSIGTDLLFSRGLSVLYPTDHNETIMAVTIAVKIAKYYGSPLENVLSVRESGTQTERIEMRTAETQVRRHCISTGSNTELHLLSAAELESTVTNVVAQHLLIKEDKETKETGVEKMPTAIVQPIPVTRKQDGLRLGKNLVPRLQKLRVLDKMIDERAALVDQFDTSLFRMELALKREFIKKSRVEQTKTPKADIAKEIKPEKLSKLKKSQKEELESVTNSKKPPSAEKHEQSSSSQSSPESNSTTSVSGTEEEEESTTESSSTASSSSTSSSRETVLRRNSVSSLSSQNVADQTRPTTTVPPVPPVERTTQHSLSPTSLYLKQLREKILQERLHKI</sequence>
<feature type="compositionally biased region" description="Low complexity" evidence="1">
    <location>
        <begin position="315"/>
        <end position="332"/>
    </location>
</feature>
<evidence type="ECO:0000313" key="2">
    <source>
        <dbReference type="EMBL" id="RCN52817.1"/>
    </source>
</evidence>
<name>A0A368HBV5_ANCCA</name>
<organism evidence="2 3">
    <name type="scientific">Ancylostoma caninum</name>
    <name type="common">Dog hookworm</name>
    <dbReference type="NCBI Taxonomy" id="29170"/>
    <lineage>
        <taxon>Eukaryota</taxon>
        <taxon>Metazoa</taxon>
        <taxon>Ecdysozoa</taxon>
        <taxon>Nematoda</taxon>
        <taxon>Chromadorea</taxon>
        <taxon>Rhabditida</taxon>
        <taxon>Rhabditina</taxon>
        <taxon>Rhabditomorpha</taxon>
        <taxon>Strongyloidea</taxon>
        <taxon>Ancylostomatidae</taxon>
        <taxon>Ancylostomatinae</taxon>
        <taxon>Ancylostoma</taxon>
    </lineage>
</organism>
<protein>
    <submittedName>
        <fullName evidence="2">Uncharacterized protein</fullName>
    </submittedName>
</protein>
<feature type="region of interest" description="Disordered" evidence="1">
    <location>
        <begin position="267"/>
        <end position="401"/>
    </location>
</feature>
<reference evidence="2 3" key="1">
    <citation type="submission" date="2014-10" db="EMBL/GenBank/DDBJ databases">
        <title>Draft genome of the hookworm Ancylostoma caninum.</title>
        <authorList>
            <person name="Mitreva M."/>
        </authorList>
    </citation>
    <scope>NUCLEOTIDE SEQUENCE [LARGE SCALE GENOMIC DNA]</scope>
    <source>
        <strain evidence="2 3">Baltimore</strain>
    </source>
</reference>
<evidence type="ECO:0000313" key="3">
    <source>
        <dbReference type="Proteomes" id="UP000252519"/>
    </source>
</evidence>
<dbReference type="EMBL" id="JOJR01000005">
    <property type="protein sequence ID" value="RCN52817.1"/>
    <property type="molecule type" value="Genomic_DNA"/>
</dbReference>
<comment type="caution">
    <text evidence="2">The sequence shown here is derived from an EMBL/GenBank/DDBJ whole genome shotgun (WGS) entry which is preliminary data.</text>
</comment>
<feature type="compositionally biased region" description="Low complexity" evidence="1">
    <location>
        <begin position="341"/>
        <end position="381"/>
    </location>
</feature>
<proteinExistence type="predicted"/>
<accession>A0A368HBV5</accession>
<dbReference type="AlphaFoldDB" id="A0A368HBV5"/>
<dbReference type="Proteomes" id="UP000252519">
    <property type="component" value="Unassembled WGS sequence"/>
</dbReference>
<dbReference type="OrthoDB" id="5871932at2759"/>
<evidence type="ECO:0000256" key="1">
    <source>
        <dbReference type="SAM" id="MobiDB-lite"/>
    </source>
</evidence>
<gene>
    <name evidence="2" type="ORF">ANCCAN_01194</name>
</gene>
<feature type="compositionally biased region" description="Basic and acidic residues" evidence="1">
    <location>
        <begin position="267"/>
        <end position="297"/>
    </location>
</feature>